<dbReference type="Proteomes" id="UP000539372">
    <property type="component" value="Unassembled WGS sequence"/>
</dbReference>
<keyword evidence="4" id="KW-1185">Reference proteome</keyword>
<organism evidence="3 4">
    <name type="scientific">Pacificispira spongiicola</name>
    <dbReference type="NCBI Taxonomy" id="2729598"/>
    <lineage>
        <taxon>Bacteria</taxon>
        <taxon>Pseudomonadati</taxon>
        <taxon>Pseudomonadota</taxon>
        <taxon>Alphaproteobacteria</taxon>
        <taxon>Rhodospirillales</taxon>
        <taxon>Rhodospirillaceae</taxon>
        <taxon>Pacificispira</taxon>
    </lineage>
</organism>
<evidence type="ECO:0000313" key="4">
    <source>
        <dbReference type="Proteomes" id="UP000539372"/>
    </source>
</evidence>
<dbReference type="Gene3D" id="1.20.59.10">
    <property type="entry name" value="Chorismate mutase"/>
    <property type="match status" value="1"/>
</dbReference>
<evidence type="ECO:0000256" key="1">
    <source>
        <dbReference type="ARBA" id="ARBA00012404"/>
    </source>
</evidence>
<dbReference type="EC" id="5.4.99.5" evidence="1"/>
<dbReference type="SUPFAM" id="SSF48600">
    <property type="entry name" value="Chorismate mutase II"/>
    <property type="match status" value="1"/>
</dbReference>
<evidence type="ECO:0000313" key="3">
    <source>
        <dbReference type="EMBL" id="NMM43543.1"/>
    </source>
</evidence>
<accession>A0A7Y0DXQ7</accession>
<dbReference type="PROSITE" id="PS51168">
    <property type="entry name" value="CHORISMATE_MUT_2"/>
    <property type="match status" value="1"/>
</dbReference>
<protein>
    <recommendedName>
        <fullName evidence="1">chorismate mutase</fullName>
        <ecNumber evidence="1">5.4.99.5</ecNumber>
    </recommendedName>
</protein>
<dbReference type="GO" id="GO:0004106">
    <property type="term" value="F:chorismate mutase activity"/>
    <property type="evidence" value="ECO:0007669"/>
    <property type="project" value="UniProtKB-EC"/>
</dbReference>
<dbReference type="RefSeq" id="WP_169623813.1">
    <property type="nucleotide sequence ID" value="NZ_JABBNT010000001.1"/>
</dbReference>
<feature type="domain" description="Chorismate mutase" evidence="2">
    <location>
        <begin position="1"/>
        <end position="90"/>
    </location>
</feature>
<dbReference type="SMART" id="SM00830">
    <property type="entry name" value="CM_2"/>
    <property type="match status" value="1"/>
</dbReference>
<dbReference type="GO" id="GO:0046417">
    <property type="term" value="P:chorismate metabolic process"/>
    <property type="evidence" value="ECO:0007669"/>
    <property type="project" value="InterPro"/>
</dbReference>
<sequence length="289" mass="32313">MSKPTLDELRQQIDSIDDQIHDLILKRWDVVQHVAAAKGKAVSFPVRPTREASMLRRLAERHRGPFPFSALARMWHEMIAAFTMLQADYSVAVFANGDEHTLWDLARDQFGSQVPMTAYPTVRDTLAQVFENRHQIAVLPAPRESDDDPWWVKLSGANAPKVIMRMPFAGVGSVRGQMQDALAVARLKLEPTGSDRTLLLIETKEPLSRTGLNAILQRAKLHPLFTASAPQEESWVHLVELGNFVEEKDERLELIEVRDAVVRVEVVGGYAEVLGPDRVSAPIAGVTEE</sequence>
<dbReference type="InterPro" id="IPR002701">
    <property type="entry name" value="CM_II_prokaryot"/>
</dbReference>
<proteinExistence type="predicted"/>
<comment type="caution">
    <text evidence="3">The sequence shown here is derived from an EMBL/GenBank/DDBJ whole genome shotgun (WGS) entry which is preliminary data.</text>
</comment>
<dbReference type="InterPro" id="IPR036979">
    <property type="entry name" value="CM_dom_sf"/>
</dbReference>
<dbReference type="EMBL" id="JABBNT010000001">
    <property type="protein sequence ID" value="NMM43543.1"/>
    <property type="molecule type" value="Genomic_DNA"/>
</dbReference>
<dbReference type="AlphaFoldDB" id="A0A7Y0DXQ7"/>
<evidence type="ECO:0000259" key="2">
    <source>
        <dbReference type="PROSITE" id="PS51168"/>
    </source>
</evidence>
<dbReference type="InterPro" id="IPR036263">
    <property type="entry name" value="Chorismate_II_sf"/>
</dbReference>
<reference evidence="3 4" key="1">
    <citation type="submission" date="2020-04" db="EMBL/GenBank/DDBJ databases">
        <title>Rhodospirillaceae bacterium KN72 isolated from deep sea.</title>
        <authorList>
            <person name="Zhang D.-C."/>
        </authorList>
    </citation>
    <scope>NUCLEOTIDE SEQUENCE [LARGE SCALE GENOMIC DNA]</scope>
    <source>
        <strain evidence="3 4">KN72</strain>
    </source>
</reference>
<gene>
    <name evidence="3" type="ORF">HH303_03575</name>
</gene>
<dbReference type="Pfam" id="PF01817">
    <property type="entry name" value="CM_2"/>
    <property type="match status" value="1"/>
</dbReference>
<name>A0A7Y0DXQ7_9PROT</name>